<gene>
    <name evidence="1" type="ORF">POL58_50285</name>
</gene>
<reference evidence="1 2" key="1">
    <citation type="submission" date="2022-11" db="EMBL/GenBank/DDBJ databases">
        <title>Minimal conservation of predation-associated metabolite biosynthetic gene clusters underscores biosynthetic potential of Myxococcota including descriptions for ten novel species: Archangium lansinium sp. nov., Myxococcus landrumus sp. nov., Nannocystis bai.</title>
        <authorList>
            <person name="Ahearne A."/>
            <person name="Stevens C."/>
            <person name="Dowd S."/>
        </authorList>
    </citation>
    <scope>NUCLEOTIDE SEQUENCE [LARGE SCALE GENOMIC DNA]</scope>
    <source>
        <strain evidence="1 2">NCELM</strain>
    </source>
</reference>
<proteinExistence type="predicted"/>
<organism evidence="1 2">
    <name type="scientific">Nannocystis radixulma</name>
    <dbReference type="NCBI Taxonomy" id="2995305"/>
    <lineage>
        <taxon>Bacteria</taxon>
        <taxon>Pseudomonadati</taxon>
        <taxon>Myxococcota</taxon>
        <taxon>Polyangia</taxon>
        <taxon>Nannocystales</taxon>
        <taxon>Nannocystaceae</taxon>
        <taxon>Nannocystis</taxon>
    </lineage>
</organism>
<dbReference type="RefSeq" id="WP_272011717.1">
    <property type="nucleotide sequence ID" value="NZ_JAQNDN010000028.1"/>
</dbReference>
<sequence length="317" mass="35094">MPVRLFVLTFAVLAGDPARAREAAAFERARAGDHATSTQLLVDLANDRPTDDRVCLWRERIFLNATAGGDPSVMWRAAEELVARWRSMEHARAGALAQVCRADVSSALRYLGARWHIEGDAQCDRLRLELAERAYRTWLGEFGDDSDAPEVQFWLAELLLGRADLEARDPSHVCGTVTCGTADLRRRQERRDRGELPPACGAFADKPGEPRHCPFLRAARLAFVRALELDLRGPHAHHAAYAQVALAAAITQHDERERGYMCRTNKDGLCIVPAPGPRGPACPEPTPACHPHLAQVDRWPSIPLSGIARMLPSWRSP</sequence>
<protein>
    <submittedName>
        <fullName evidence="1">Uncharacterized protein</fullName>
    </submittedName>
</protein>
<keyword evidence="2" id="KW-1185">Reference proteome</keyword>
<name>A0ABT5BPC3_9BACT</name>
<comment type="caution">
    <text evidence="1">The sequence shown here is derived from an EMBL/GenBank/DDBJ whole genome shotgun (WGS) entry which is preliminary data.</text>
</comment>
<evidence type="ECO:0000313" key="2">
    <source>
        <dbReference type="Proteomes" id="UP001217838"/>
    </source>
</evidence>
<dbReference type="Proteomes" id="UP001217838">
    <property type="component" value="Unassembled WGS sequence"/>
</dbReference>
<accession>A0ABT5BPC3</accession>
<dbReference type="EMBL" id="JAQNDN010000028">
    <property type="protein sequence ID" value="MDC0676021.1"/>
    <property type="molecule type" value="Genomic_DNA"/>
</dbReference>
<evidence type="ECO:0000313" key="1">
    <source>
        <dbReference type="EMBL" id="MDC0676021.1"/>
    </source>
</evidence>